<dbReference type="FunFam" id="3.30.420.40:FF:000097">
    <property type="entry name" value="tRNA threonylcarbamoyladenosine biosynthesis protein TsaB"/>
    <property type="match status" value="1"/>
</dbReference>
<dbReference type="Proteomes" id="UP000885832">
    <property type="component" value="Unassembled WGS sequence"/>
</dbReference>
<gene>
    <name evidence="8" type="primary">tsaB</name>
    <name evidence="8" type="ORF">ENJ65_02580</name>
</gene>
<evidence type="ECO:0000256" key="5">
    <source>
        <dbReference type="ARBA" id="ARBA00022694"/>
    </source>
</evidence>
<protein>
    <recommendedName>
        <fullName evidence="3">tRNA threonylcarbamoyladenosine biosynthesis protein TsaB</fullName>
    </recommendedName>
    <alternativeName>
        <fullName evidence="6">t(6)A37 threonylcarbamoyladenosine biosynthesis protein TsaB</fullName>
    </alternativeName>
</protein>
<reference evidence="8" key="1">
    <citation type="journal article" date="2020" name="mSystems">
        <title>Genome- and Community-Level Interaction Insights into Carbon Utilization and Element Cycling Functions of Hydrothermarchaeota in Hydrothermal Sediment.</title>
        <authorList>
            <person name="Zhou Z."/>
            <person name="Liu Y."/>
            <person name="Xu W."/>
            <person name="Pan J."/>
            <person name="Luo Z.H."/>
            <person name="Li M."/>
        </authorList>
    </citation>
    <scope>NUCLEOTIDE SEQUENCE [LARGE SCALE GENOMIC DNA]</scope>
    <source>
        <strain evidence="8">HyVt-505</strain>
    </source>
</reference>
<evidence type="ECO:0000256" key="4">
    <source>
        <dbReference type="ARBA" id="ARBA00022490"/>
    </source>
</evidence>
<dbReference type="InterPro" id="IPR000905">
    <property type="entry name" value="Gcp-like_dom"/>
</dbReference>
<sequence>MNILAIETSTQACSAALLCNGEIRQRYQVAPRGHGDLILPMVDELMSEAGLSPAQLGAVAFGRGPGAFTGVRIATSVAQGIAFAADLPVVPVSSLAALAQAGFRHKGYQAMLCAVDARMDEVYWGAYQIEQGVVSLLSDECVCRPELVPALPEVDVQWHGMGNGWDVYADSLTDRFSLPTVADDVAWLARAEEVAVLAQHALERGETVSAEQAMPVYLRDNVAIKSKKITEA</sequence>
<keyword evidence="4" id="KW-0963">Cytoplasm</keyword>
<dbReference type="GO" id="GO:0005829">
    <property type="term" value="C:cytosol"/>
    <property type="evidence" value="ECO:0007669"/>
    <property type="project" value="TreeGrafter"/>
</dbReference>
<keyword evidence="5" id="KW-0819">tRNA processing</keyword>
<evidence type="ECO:0000259" key="7">
    <source>
        <dbReference type="Pfam" id="PF00814"/>
    </source>
</evidence>
<comment type="similarity">
    <text evidence="2">Belongs to the KAE1 / TsaD family. TsaB subfamily.</text>
</comment>
<evidence type="ECO:0000256" key="3">
    <source>
        <dbReference type="ARBA" id="ARBA00019012"/>
    </source>
</evidence>
<dbReference type="GO" id="GO:0002949">
    <property type="term" value="P:tRNA threonylcarbamoyladenosine modification"/>
    <property type="evidence" value="ECO:0007669"/>
    <property type="project" value="InterPro"/>
</dbReference>
<dbReference type="PANTHER" id="PTHR11735">
    <property type="entry name" value="TRNA N6-ADENOSINE THREONYLCARBAMOYLTRANSFERASE"/>
    <property type="match status" value="1"/>
</dbReference>
<proteinExistence type="inferred from homology"/>
<evidence type="ECO:0000256" key="2">
    <source>
        <dbReference type="ARBA" id="ARBA00010493"/>
    </source>
</evidence>
<comment type="subcellular location">
    <subcellularLocation>
        <location evidence="1">Cytoplasm</location>
    </subcellularLocation>
</comment>
<evidence type="ECO:0000256" key="1">
    <source>
        <dbReference type="ARBA" id="ARBA00004496"/>
    </source>
</evidence>
<dbReference type="PANTHER" id="PTHR11735:SF11">
    <property type="entry name" value="TRNA THREONYLCARBAMOYLADENOSINE BIOSYNTHESIS PROTEIN TSAB"/>
    <property type="match status" value="1"/>
</dbReference>
<organism evidence="8">
    <name type="scientific">Candidatus Tenderia electrophaga</name>
    <dbReference type="NCBI Taxonomy" id="1748243"/>
    <lineage>
        <taxon>Bacteria</taxon>
        <taxon>Pseudomonadati</taxon>
        <taxon>Pseudomonadota</taxon>
        <taxon>Gammaproteobacteria</taxon>
        <taxon>Candidatus Tenderiales</taxon>
        <taxon>Candidatus Tenderiaceae</taxon>
        <taxon>Candidatus Tenderia</taxon>
    </lineage>
</organism>
<dbReference type="Pfam" id="PF00814">
    <property type="entry name" value="TsaD"/>
    <property type="match status" value="1"/>
</dbReference>
<dbReference type="EMBL" id="DRNF01000164">
    <property type="protein sequence ID" value="HHJ80499.1"/>
    <property type="molecule type" value="Genomic_DNA"/>
</dbReference>
<dbReference type="Gene3D" id="3.30.420.40">
    <property type="match status" value="2"/>
</dbReference>
<dbReference type="SUPFAM" id="SSF53067">
    <property type="entry name" value="Actin-like ATPase domain"/>
    <property type="match status" value="2"/>
</dbReference>
<feature type="domain" description="Gcp-like" evidence="7">
    <location>
        <begin position="29"/>
        <end position="223"/>
    </location>
</feature>
<name>A0A832J3R2_9GAMM</name>
<accession>A0A832J3R2</accession>
<dbReference type="InterPro" id="IPR043129">
    <property type="entry name" value="ATPase_NBD"/>
</dbReference>
<comment type="caution">
    <text evidence="8">The sequence shown here is derived from an EMBL/GenBank/DDBJ whole genome shotgun (WGS) entry which is preliminary data.</text>
</comment>
<dbReference type="InterPro" id="IPR022496">
    <property type="entry name" value="T6A_TsaB"/>
</dbReference>
<dbReference type="AlphaFoldDB" id="A0A832J3R2"/>
<evidence type="ECO:0000313" key="8">
    <source>
        <dbReference type="EMBL" id="HHJ80499.1"/>
    </source>
</evidence>
<dbReference type="NCBIfam" id="TIGR03725">
    <property type="entry name" value="T6A_YeaZ"/>
    <property type="match status" value="1"/>
</dbReference>
<evidence type="ECO:0000256" key="6">
    <source>
        <dbReference type="ARBA" id="ARBA00032446"/>
    </source>
</evidence>
<dbReference type="CDD" id="cd24032">
    <property type="entry name" value="ASKHA_NBD_TsaB"/>
    <property type="match status" value="1"/>
</dbReference>